<evidence type="ECO:0000256" key="1">
    <source>
        <dbReference type="SAM" id="MobiDB-lite"/>
    </source>
</evidence>
<feature type="compositionally biased region" description="Polar residues" evidence="1">
    <location>
        <begin position="629"/>
        <end position="638"/>
    </location>
</feature>
<dbReference type="EMBL" id="KZ613942">
    <property type="protein sequence ID" value="PMD42961.1"/>
    <property type="molecule type" value="Genomic_DNA"/>
</dbReference>
<feature type="region of interest" description="Disordered" evidence="1">
    <location>
        <begin position="576"/>
        <end position="596"/>
    </location>
</feature>
<reference evidence="3 4" key="1">
    <citation type="submission" date="2016-04" db="EMBL/GenBank/DDBJ databases">
        <title>A degradative enzymes factory behind the ericoid mycorrhizal symbiosis.</title>
        <authorList>
            <consortium name="DOE Joint Genome Institute"/>
            <person name="Martino E."/>
            <person name="Morin E."/>
            <person name="Grelet G."/>
            <person name="Kuo A."/>
            <person name="Kohler A."/>
            <person name="Daghino S."/>
            <person name="Barry K."/>
            <person name="Choi C."/>
            <person name="Cichocki N."/>
            <person name="Clum A."/>
            <person name="Copeland A."/>
            <person name="Hainaut M."/>
            <person name="Haridas S."/>
            <person name="Labutti K."/>
            <person name="Lindquist E."/>
            <person name="Lipzen A."/>
            <person name="Khouja H.-R."/>
            <person name="Murat C."/>
            <person name="Ohm R."/>
            <person name="Olson A."/>
            <person name="Spatafora J."/>
            <person name="Veneault-Fourrey C."/>
            <person name="Henrissat B."/>
            <person name="Grigoriev I."/>
            <person name="Martin F."/>
            <person name="Perotto S."/>
        </authorList>
    </citation>
    <scope>NUCLEOTIDE SEQUENCE [LARGE SCALE GENOMIC DNA]</scope>
    <source>
        <strain evidence="3 4">F</strain>
    </source>
</reference>
<dbReference type="AlphaFoldDB" id="A0A2J6RWR7"/>
<sequence>MRLINTKTMQLEDFTVRKIPEYAILSHTWTEEEVTFQELTGRNDTFIKKAGYAKVLQTCILARANDIKYAWVDTCCIDKTSSAELTEAINSMFRWYKNASICYAYLSDLPSRKEVTEPGDRVTGNDSTIGYDELRACKWFTRGWTLQELIAPKTVQFYDQNWTFRGTKADFADNIHRFTQIDALVLQGGGQLTKLSIAERMTWASRRKTTRIEDTAYCLLGIFDINMPLLYGEGEKAFIRLQQEIVKNNSDLSIFGWSPEERSNAAGSLGPRVQIVVKVDFHAGPSEGCEVNCGHGDNGEDSFYNALAETPAQFATPSDWDILSSVEHSVTNRGIKIYCSLLEICLGGCDFYECRCCSDQRKYVLVIGRTKTTFYRATHEYSWGIVLDKISPDTFVRSRKRLVLLDQRTKMFVSETRQRAIYLLTQPPHSTQPSEYLPLRNSGGVDFIIHSATPDYRWNSCTRSWYIERDSSHDWGMVSLEFSDLTNGRRVCVLFRGSSGQVFVLDPSIYGKEIGQISQSPSVLTRSDVYDVFMGENLRQNANKMAIGDQGMKIVATVGNPDGENWALDVRIEDDEGNEAASRVSPTPSDSPSTHYSHVVQVRPAPIEHLKIGKVDTFSGSGGSPQQPPASKTSLQPASATSQWAVSASAGTHTASGSIQAVIVRCQIERRKHEFCSATRIRADHPVFSQPLLAIPALVEIPMVMHRLGTQSANRSDLQNHMATWLNIAPESGFAPMIWQDNVGTVIVARKDRKPLLPQHLVCMFDYCGRIMDSFSNGNNAPIKRYNRFAFEKWWQDYFGERRQAQLRANEQAKAEGGEKGEEDVEDWISVKSPYDV</sequence>
<dbReference type="PANTHER" id="PTHR10622:SF12">
    <property type="entry name" value="HET DOMAIN-CONTAINING PROTEIN"/>
    <property type="match status" value="1"/>
</dbReference>
<dbReference type="Proteomes" id="UP000235786">
    <property type="component" value="Unassembled WGS sequence"/>
</dbReference>
<feature type="compositionally biased region" description="Polar residues" evidence="1">
    <location>
        <begin position="584"/>
        <end position="596"/>
    </location>
</feature>
<organism evidence="3 4">
    <name type="scientific">Hyaloscypha variabilis (strain UAMH 11265 / GT02V1 / F)</name>
    <name type="common">Meliniomyces variabilis</name>
    <dbReference type="NCBI Taxonomy" id="1149755"/>
    <lineage>
        <taxon>Eukaryota</taxon>
        <taxon>Fungi</taxon>
        <taxon>Dikarya</taxon>
        <taxon>Ascomycota</taxon>
        <taxon>Pezizomycotina</taxon>
        <taxon>Leotiomycetes</taxon>
        <taxon>Helotiales</taxon>
        <taxon>Hyaloscyphaceae</taxon>
        <taxon>Hyaloscypha</taxon>
        <taxon>Hyaloscypha variabilis</taxon>
    </lineage>
</organism>
<dbReference type="OrthoDB" id="437457at2759"/>
<evidence type="ECO:0000259" key="2">
    <source>
        <dbReference type="Pfam" id="PF06985"/>
    </source>
</evidence>
<evidence type="ECO:0000313" key="4">
    <source>
        <dbReference type="Proteomes" id="UP000235786"/>
    </source>
</evidence>
<evidence type="ECO:0000313" key="3">
    <source>
        <dbReference type="EMBL" id="PMD42961.1"/>
    </source>
</evidence>
<gene>
    <name evidence="3" type="ORF">L207DRAFT_509549</name>
</gene>
<feature type="compositionally biased region" description="Basic and acidic residues" evidence="1">
    <location>
        <begin position="811"/>
        <end position="820"/>
    </location>
</feature>
<dbReference type="STRING" id="1149755.A0A2J6RWR7"/>
<dbReference type="InterPro" id="IPR010730">
    <property type="entry name" value="HET"/>
</dbReference>
<keyword evidence="4" id="KW-1185">Reference proteome</keyword>
<feature type="domain" description="Heterokaryon incompatibility" evidence="2">
    <location>
        <begin position="22"/>
        <end position="148"/>
    </location>
</feature>
<dbReference type="Pfam" id="PF06985">
    <property type="entry name" value="HET"/>
    <property type="match status" value="1"/>
</dbReference>
<protein>
    <submittedName>
        <fullName evidence="3">HET-domain-containing protein</fullName>
    </submittedName>
</protein>
<feature type="region of interest" description="Disordered" evidence="1">
    <location>
        <begin position="809"/>
        <end position="837"/>
    </location>
</feature>
<dbReference type="PANTHER" id="PTHR10622">
    <property type="entry name" value="HET DOMAIN-CONTAINING PROTEIN"/>
    <property type="match status" value="1"/>
</dbReference>
<accession>A0A2J6RWR7</accession>
<name>A0A2J6RWR7_HYAVF</name>
<proteinExistence type="predicted"/>
<feature type="region of interest" description="Disordered" evidence="1">
    <location>
        <begin position="615"/>
        <end position="638"/>
    </location>
</feature>